<reference evidence="8 9" key="1">
    <citation type="submission" date="2015-01" db="EMBL/GenBank/DDBJ databases">
        <title>The Genome Sequence of Cryptococcus gattii CA1873.</title>
        <authorList>
            <consortium name="The Broad Institute Genomics Platform"/>
            <person name="Cuomo C."/>
            <person name="Litvintseva A."/>
            <person name="Chen Y."/>
            <person name="Heitman J."/>
            <person name="Sun S."/>
            <person name="Springer D."/>
            <person name="Dromer F."/>
            <person name="Young S."/>
            <person name="Zeng Q."/>
            <person name="Gargeya S."/>
            <person name="Abouelleil A."/>
            <person name="Alvarado L."/>
            <person name="Chapman S.B."/>
            <person name="Gainer-Dewar J."/>
            <person name="Goldberg J."/>
            <person name="Griggs A."/>
            <person name="Gujja S."/>
            <person name="Hansen M."/>
            <person name="Howarth C."/>
            <person name="Imamovic A."/>
            <person name="Larimer J."/>
            <person name="Murphy C."/>
            <person name="Naylor J."/>
            <person name="Pearson M."/>
            <person name="Priest M."/>
            <person name="Roberts A."/>
            <person name="Saif S."/>
            <person name="Shea T."/>
            <person name="Sykes S."/>
            <person name="Wortman J."/>
            <person name="Nusbaum C."/>
            <person name="Birren B."/>
        </authorList>
    </citation>
    <scope>NUCLEOTIDE SEQUENCE [LARGE SCALE GENOMIC DNA]</scope>
    <source>
        <strain evidence="8 9">CA1873</strain>
    </source>
</reference>
<keyword evidence="5" id="KW-0687">Ribonucleoprotein</keyword>
<feature type="compositionally biased region" description="Acidic residues" evidence="7">
    <location>
        <begin position="274"/>
        <end position="323"/>
    </location>
</feature>
<feature type="compositionally biased region" description="Acidic residues" evidence="7">
    <location>
        <begin position="437"/>
        <end position="455"/>
    </location>
</feature>
<evidence type="ECO:0000256" key="5">
    <source>
        <dbReference type="ARBA" id="ARBA00023274"/>
    </source>
</evidence>
<gene>
    <name evidence="8" type="ORF">I314_04157</name>
</gene>
<accession>A0ABR5B811</accession>
<keyword evidence="3" id="KW-0698">rRNA processing</keyword>
<evidence type="ECO:0000256" key="3">
    <source>
        <dbReference type="ARBA" id="ARBA00022552"/>
    </source>
</evidence>
<name>A0ABR5B811_CRYGA</name>
<feature type="compositionally biased region" description="Acidic residues" evidence="7">
    <location>
        <begin position="215"/>
        <end position="225"/>
    </location>
</feature>
<evidence type="ECO:0000256" key="7">
    <source>
        <dbReference type="SAM" id="MobiDB-lite"/>
    </source>
</evidence>
<evidence type="ECO:0000256" key="1">
    <source>
        <dbReference type="ARBA" id="ARBA00004604"/>
    </source>
</evidence>
<feature type="compositionally biased region" description="Acidic residues" evidence="7">
    <location>
        <begin position="232"/>
        <end position="266"/>
    </location>
</feature>
<protein>
    <submittedName>
        <fullName evidence="8">U3 small nucleolar RNA-associated protein MPP10</fullName>
    </submittedName>
</protein>
<feature type="compositionally biased region" description="Basic residues" evidence="7">
    <location>
        <begin position="422"/>
        <end position="431"/>
    </location>
</feature>
<keyword evidence="4" id="KW-0539">Nucleus</keyword>
<feature type="compositionally biased region" description="Basic and acidic residues" evidence="7">
    <location>
        <begin position="204"/>
        <end position="214"/>
    </location>
</feature>
<feature type="region of interest" description="Disordered" evidence="7">
    <location>
        <begin position="359"/>
        <end position="378"/>
    </location>
</feature>
<feature type="compositionally biased region" description="Basic and acidic residues" evidence="7">
    <location>
        <begin position="760"/>
        <end position="784"/>
    </location>
</feature>
<dbReference type="PIRSF" id="PIRSF017300">
    <property type="entry name" value="snoRNP_Mpp10"/>
    <property type="match status" value="1"/>
</dbReference>
<evidence type="ECO:0000256" key="2">
    <source>
        <dbReference type="ARBA" id="ARBA00022517"/>
    </source>
</evidence>
<keyword evidence="9" id="KW-1185">Reference proteome</keyword>
<feature type="region of interest" description="Disordered" evidence="7">
    <location>
        <begin position="757"/>
        <end position="784"/>
    </location>
</feature>
<feature type="region of interest" description="Disordered" evidence="7">
    <location>
        <begin position="137"/>
        <end position="161"/>
    </location>
</feature>
<feature type="region of interest" description="Disordered" evidence="7">
    <location>
        <begin position="698"/>
        <end position="742"/>
    </location>
</feature>
<feature type="region of interest" description="Disordered" evidence="7">
    <location>
        <begin position="191"/>
        <end position="347"/>
    </location>
</feature>
<feature type="region of interest" description="Disordered" evidence="7">
    <location>
        <begin position="79"/>
        <end position="105"/>
    </location>
</feature>
<dbReference type="PANTHER" id="PTHR17039">
    <property type="entry name" value="U3 SMALL NUCLEOLAR RIBONUCLEOPROTEIN PROTEIN MPP10"/>
    <property type="match status" value="1"/>
</dbReference>
<dbReference type="PANTHER" id="PTHR17039:SF0">
    <property type="entry name" value="U3 SMALL NUCLEOLAR RIBONUCLEOPROTEIN PROTEIN MPP10"/>
    <property type="match status" value="1"/>
</dbReference>
<keyword evidence="2" id="KW-0690">Ribosome biogenesis</keyword>
<feature type="compositionally biased region" description="Acidic residues" evidence="7">
    <location>
        <begin position="469"/>
        <end position="478"/>
    </location>
</feature>
<feature type="region of interest" description="Disordered" evidence="7">
    <location>
        <begin position="399"/>
        <end position="487"/>
    </location>
</feature>
<organism evidence="8 9">
    <name type="scientific">Cryptococcus bacillisporus CA1873</name>
    <dbReference type="NCBI Taxonomy" id="1296111"/>
    <lineage>
        <taxon>Eukaryota</taxon>
        <taxon>Fungi</taxon>
        <taxon>Dikarya</taxon>
        <taxon>Basidiomycota</taxon>
        <taxon>Agaricomycotina</taxon>
        <taxon>Tremellomycetes</taxon>
        <taxon>Tremellales</taxon>
        <taxon>Cryptococcaceae</taxon>
        <taxon>Cryptococcus</taxon>
        <taxon>Cryptococcus gattii species complex</taxon>
    </lineage>
</organism>
<sequence length="784" mass="86847">MSADQQPLDQPIPQSITDLAQELEQKPWILASGGDESVAQKSLSAAKAIFDIGVSLEPISHPHLHPFLLSVLEPPSINLRSRSMSEQEQHETQDAPTPESVLPYTPLSVLTTDGFDPEQVWAQLELRAQGVVNAVKSIDDSNGNAEEDFEGNPGSDDSDEDMTLEEFREMLKEAGYDDVDSMSEEELIEMRNEMEGGEDAMSLEEFREMLKESGEDVDDMTEEELMERMDEFEGGESDDSEEADSSIDEDEDDEDEDDEEEEDEEGNGVASASEGEDEEEVSVGDDEEVSVGDDEEEDDEDEEDEEDDGVQVEDQDDSEDDDTSALFGSAAGPSKPRKGRHPTLDDDFFSIDEFNRLTEEAEAGRLTSGRLGGDEDDEEELGDVGALMLGGAGDDEEIGYADFFEAPRGAKQTKGKSNGKEKKGKGKSKSKIRFDDDAVMDVVEDMAGEEEEDEGEARGIMGRVKGDLFDSDDEEDQEDKILSTHEKRQKALEEEIAQLESEAVGPKEWTLLGEASSRTRPQNSLLEEDLDFEHVAKVVPVITEDSVATMEELIKQRILDNNFDSPVRVRAFEPTPFLPSRFFELQDTQSSKSLAQIYEEEYQAAASGEKVKDARDEKLQKAHEEIEGLWGEICYKLDALSSLNFVPKAPKASITTISDLPTTSMESALPPTAAASTMLAPQELFAAPSSTDLVARSELSSEEAQKLRNKHRKHKKAERRKLGEMEELYGKKRKSVREEKDEALKGLVKSGKGVTIVGKGAKEMEKGKKRGAEQREQDGKRLKL</sequence>
<comment type="similarity">
    <text evidence="6">Belongs to the MPP10 family.</text>
</comment>
<feature type="compositionally biased region" description="Basic and acidic residues" evidence="7">
    <location>
        <begin position="83"/>
        <end position="93"/>
    </location>
</feature>
<evidence type="ECO:0000256" key="6">
    <source>
        <dbReference type="ARBA" id="ARBA00029455"/>
    </source>
</evidence>
<dbReference type="SUPFAM" id="SSF47473">
    <property type="entry name" value="EF-hand"/>
    <property type="match status" value="1"/>
</dbReference>
<dbReference type="Proteomes" id="UP000053800">
    <property type="component" value="Unassembled WGS sequence"/>
</dbReference>
<evidence type="ECO:0000313" key="9">
    <source>
        <dbReference type="Proteomes" id="UP000053800"/>
    </source>
</evidence>
<feature type="compositionally biased region" description="Basic and acidic residues" evidence="7">
    <location>
        <begin position="720"/>
        <end position="742"/>
    </location>
</feature>
<dbReference type="InterPro" id="IPR011992">
    <property type="entry name" value="EF-hand-dom_pair"/>
</dbReference>
<dbReference type="EMBL" id="KN848899">
    <property type="protein sequence ID" value="KIR59726.1"/>
    <property type="molecule type" value="Genomic_DNA"/>
</dbReference>
<feature type="compositionally biased region" description="Acidic residues" evidence="7">
    <location>
        <begin position="145"/>
        <end position="161"/>
    </location>
</feature>
<evidence type="ECO:0000256" key="4">
    <source>
        <dbReference type="ARBA" id="ARBA00023242"/>
    </source>
</evidence>
<proteinExistence type="inferred from homology"/>
<dbReference type="Pfam" id="PF04006">
    <property type="entry name" value="Mpp10"/>
    <property type="match status" value="1"/>
</dbReference>
<evidence type="ECO:0000313" key="8">
    <source>
        <dbReference type="EMBL" id="KIR59726.1"/>
    </source>
</evidence>
<feature type="compositionally biased region" description="Basic residues" evidence="7">
    <location>
        <begin position="707"/>
        <end position="719"/>
    </location>
</feature>
<dbReference type="InterPro" id="IPR012173">
    <property type="entry name" value="Mpp10"/>
</dbReference>
<comment type="subcellular location">
    <subcellularLocation>
        <location evidence="1">Nucleus</location>
        <location evidence="1">Nucleolus</location>
    </subcellularLocation>
</comment>